<dbReference type="Gene3D" id="1.10.10.1150">
    <property type="entry name" value="Coenzyme PQQ synthesis protein D (PqqD)"/>
    <property type="match status" value="1"/>
</dbReference>
<reference evidence="1 2" key="1">
    <citation type="submission" date="2018-06" db="EMBL/GenBank/DDBJ databases">
        <title>Genomic Encyclopedia of Archaeal and Bacterial Type Strains, Phase II (KMG-II): from individual species to whole genera.</title>
        <authorList>
            <person name="Goeker M."/>
        </authorList>
    </citation>
    <scope>NUCLEOTIDE SEQUENCE [LARGE SCALE GENOMIC DNA]</scope>
    <source>
        <strain evidence="1 2">DSM 6779</strain>
    </source>
</reference>
<keyword evidence="2" id="KW-1185">Reference proteome</keyword>
<sequence length="97" mass="10830">MDMNTVYECVPGFVEKKVGDEMILVPISNQVAQMSEVFTLNDLGAFLLDQLDGHISMHDVVERVTNNYDVDEQTVVSDVDDFVNVALVKGVIRVVQQ</sequence>
<dbReference type="Proteomes" id="UP000249239">
    <property type="component" value="Unassembled WGS sequence"/>
</dbReference>
<name>A0A2W7NGF3_9BACT</name>
<evidence type="ECO:0000313" key="1">
    <source>
        <dbReference type="EMBL" id="PZX17267.1"/>
    </source>
</evidence>
<dbReference type="OrthoDB" id="1122036at2"/>
<evidence type="ECO:0000313" key="2">
    <source>
        <dbReference type="Proteomes" id="UP000249239"/>
    </source>
</evidence>
<comment type="caution">
    <text evidence="1">The sequence shown here is derived from an EMBL/GenBank/DDBJ whole genome shotgun (WGS) entry which is preliminary data.</text>
</comment>
<accession>A0A2W7NGF3</accession>
<dbReference type="Pfam" id="PF05402">
    <property type="entry name" value="PqqD"/>
    <property type="match status" value="1"/>
</dbReference>
<gene>
    <name evidence="1" type="ORF">LX69_01582</name>
</gene>
<organism evidence="1 2">
    <name type="scientific">Breznakibacter xylanolyticus</name>
    <dbReference type="NCBI Taxonomy" id="990"/>
    <lineage>
        <taxon>Bacteria</taxon>
        <taxon>Pseudomonadati</taxon>
        <taxon>Bacteroidota</taxon>
        <taxon>Bacteroidia</taxon>
        <taxon>Marinilabiliales</taxon>
        <taxon>Marinilabiliaceae</taxon>
        <taxon>Breznakibacter</taxon>
    </lineage>
</organism>
<protein>
    <submittedName>
        <fullName evidence="1">Coenzyme PQQ synthesis protein D (PqqD)</fullName>
    </submittedName>
</protein>
<dbReference type="EMBL" id="QKZK01000010">
    <property type="protein sequence ID" value="PZX17267.1"/>
    <property type="molecule type" value="Genomic_DNA"/>
</dbReference>
<dbReference type="InterPro" id="IPR041881">
    <property type="entry name" value="PqqD_sf"/>
</dbReference>
<proteinExistence type="predicted"/>
<dbReference type="InterPro" id="IPR008792">
    <property type="entry name" value="PQQD"/>
</dbReference>
<dbReference type="AlphaFoldDB" id="A0A2W7NGF3"/>